<dbReference type="AlphaFoldDB" id="A0A844G185"/>
<dbReference type="PANTHER" id="PTHR30093">
    <property type="entry name" value="GENERAL SECRETION PATHWAY PROTEIN G"/>
    <property type="match status" value="1"/>
</dbReference>
<name>A0A844G185_9BACT</name>
<dbReference type="InterPro" id="IPR045584">
    <property type="entry name" value="Pilin-like"/>
</dbReference>
<keyword evidence="1" id="KW-0488">Methylation</keyword>
<gene>
    <name evidence="2" type="ORF">FYJ85_06445</name>
</gene>
<proteinExistence type="predicted"/>
<dbReference type="RefSeq" id="WP_154417401.1">
    <property type="nucleotide sequence ID" value="NZ_VUNS01000005.1"/>
</dbReference>
<sequence length="228" mass="25126">MRTRGFTLIELLVVIAIIAILASMLMPALNSARARAYNVSCINHLKQLGSAVFLYADDNKGFTVPGGKNTDGSNLSDSYGYRQPLAVKLLRSYAGKAENIEPGEMVGRNPKIYYCPVTLKSWNVGVESADNEMFGYYYFGWKEVYPPYDRKPLLIGRDNESFWGAVRGSWFGKDTPKDVVFCDVFYGQGSVRNVIQSHVEGRDGTAAKGTNAVLLDGSCTVFPPYAGM</sequence>
<dbReference type="InterPro" id="IPR012902">
    <property type="entry name" value="N_methyl_site"/>
</dbReference>
<evidence type="ECO:0000313" key="2">
    <source>
        <dbReference type="EMBL" id="MST96682.1"/>
    </source>
</evidence>
<evidence type="ECO:0000313" key="3">
    <source>
        <dbReference type="Proteomes" id="UP000435649"/>
    </source>
</evidence>
<dbReference type="EMBL" id="VUNS01000005">
    <property type="protein sequence ID" value="MST96682.1"/>
    <property type="molecule type" value="Genomic_DNA"/>
</dbReference>
<evidence type="ECO:0000256" key="1">
    <source>
        <dbReference type="ARBA" id="ARBA00022481"/>
    </source>
</evidence>
<dbReference type="PROSITE" id="PS00409">
    <property type="entry name" value="PROKAR_NTER_METHYL"/>
    <property type="match status" value="1"/>
</dbReference>
<dbReference type="SUPFAM" id="SSF54523">
    <property type="entry name" value="Pili subunits"/>
    <property type="match status" value="1"/>
</dbReference>
<keyword evidence="3" id="KW-1185">Reference proteome</keyword>
<dbReference type="GO" id="GO:0015628">
    <property type="term" value="P:protein secretion by the type II secretion system"/>
    <property type="evidence" value="ECO:0007669"/>
    <property type="project" value="InterPro"/>
</dbReference>
<accession>A0A844G185</accession>
<organism evidence="2 3">
    <name type="scientific">Victivallis lenta</name>
    <dbReference type="NCBI Taxonomy" id="2606640"/>
    <lineage>
        <taxon>Bacteria</taxon>
        <taxon>Pseudomonadati</taxon>
        <taxon>Lentisphaerota</taxon>
        <taxon>Lentisphaeria</taxon>
        <taxon>Victivallales</taxon>
        <taxon>Victivallaceae</taxon>
        <taxon>Victivallis</taxon>
    </lineage>
</organism>
<dbReference type="NCBIfam" id="TIGR02532">
    <property type="entry name" value="IV_pilin_GFxxxE"/>
    <property type="match status" value="1"/>
</dbReference>
<protein>
    <submittedName>
        <fullName evidence="2">Prepilin-type N-terminal cleavage/methylation domain-containing protein</fullName>
    </submittedName>
</protein>
<reference evidence="2 3" key="1">
    <citation type="submission" date="2019-08" db="EMBL/GenBank/DDBJ databases">
        <title>In-depth cultivation of the pig gut microbiome towards novel bacterial diversity and tailored functional studies.</title>
        <authorList>
            <person name="Wylensek D."/>
            <person name="Hitch T.C.A."/>
            <person name="Clavel T."/>
        </authorList>
    </citation>
    <scope>NUCLEOTIDE SEQUENCE [LARGE SCALE GENOMIC DNA]</scope>
    <source>
        <strain evidence="2 3">BBE-744-WT-12</strain>
    </source>
</reference>
<dbReference type="PRINTS" id="PR00813">
    <property type="entry name" value="BCTERIALGSPG"/>
</dbReference>
<dbReference type="Gene3D" id="3.30.700.10">
    <property type="entry name" value="Glycoprotein, Type 4 Pilin"/>
    <property type="match status" value="1"/>
</dbReference>
<comment type="caution">
    <text evidence="2">The sequence shown here is derived from an EMBL/GenBank/DDBJ whole genome shotgun (WGS) entry which is preliminary data.</text>
</comment>
<dbReference type="Pfam" id="PF07963">
    <property type="entry name" value="N_methyl"/>
    <property type="match status" value="1"/>
</dbReference>
<dbReference type="GO" id="GO:0015627">
    <property type="term" value="C:type II protein secretion system complex"/>
    <property type="evidence" value="ECO:0007669"/>
    <property type="project" value="InterPro"/>
</dbReference>
<dbReference type="Proteomes" id="UP000435649">
    <property type="component" value="Unassembled WGS sequence"/>
</dbReference>
<dbReference type="InterPro" id="IPR000983">
    <property type="entry name" value="Bac_GSPG_pilin"/>
</dbReference>